<dbReference type="EMBL" id="VXLC01000031">
    <property type="protein sequence ID" value="KAA8881861.1"/>
    <property type="molecule type" value="Genomic_DNA"/>
</dbReference>
<accession>A0A5N0E287</accession>
<dbReference type="Gene3D" id="3.10.180.10">
    <property type="entry name" value="2,3-Dihydroxybiphenyl 1,2-Dioxygenase, domain 1"/>
    <property type="match status" value="1"/>
</dbReference>
<reference evidence="1 2" key="1">
    <citation type="submission" date="2019-09" db="EMBL/GenBank/DDBJ databases">
        <authorList>
            <person name="Wang X."/>
        </authorList>
    </citation>
    <scope>NUCLEOTIDE SEQUENCE [LARGE SCALE GENOMIC DNA]</scope>
    <source>
        <strain evidence="1 2">CICC 11023</strain>
    </source>
</reference>
<dbReference type="OrthoDB" id="6624781at2"/>
<comment type="caution">
    <text evidence="1">The sequence shown here is derived from an EMBL/GenBank/DDBJ whole genome shotgun (WGS) entry which is preliminary data.</text>
</comment>
<dbReference type="SUPFAM" id="SSF54593">
    <property type="entry name" value="Glyoxalase/Bleomycin resistance protein/Dihydroxybiphenyl dioxygenase"/>
    <property type="match status" value="1"/>
</dbReference>
<proteinExistence type="predicted"/>
<organism evidence="1 2">
    <name type="scientific">Nocardia colli</name>
    <dbReference type="NCBI Taxonomy" id="2545717"/>
    <lineage>
        <taxon>Bacteria</taxon>
        <taxon>Bacillati</taxon>
        <taxon>Actinomycetota</taxon>
        <taxon>Actinomycetes</taxon>
        <taxon>Mycobacteriales</taxon>
        <taxon>Nocardiaceae</taxon>
        <taxon>Nocardia</taxon>
    </lineage>
</organism>
<evidence type="ECO:0000313" key="1">
    <source>
        <dbReference type="EMBL" id="KAA8881861.1"/>
    </source>
</evidence>
<name>A0A5N0E287_9NOCA</name>
<dbReference type="InterPro" id="IPR029068">
    <property type="entry name" value="Glyas_Bleomycin-R_OHBP_Dase"/>
</dbReference>
<keyword evidence="2" id="KW-1185">Reference proteome</keyword>
<evidence type="ECO:0000313" key="2">
    <source>
        <dbReference type="Proteomes" id="UP000323876"/>
    </source>
</evidence>
<gene>
    <name evidence="1" type="ORF">F3087_40015</name>
</gene>
<dbReference type="RefSeq" id="WP_150407386.1">
    <property type="nucleotide sequence ID" value="NZ_VXLC01000031.1"/>
</dbReference>
<protein>
    <submittedName>
        <fullName evidence="1">Glyoxalase</fullName>
    </submittedName>
</protein>
<dbReference type="Proteomes" id="UP000323876">
    <property type="component" value="Unassembled WGS sequence"/>
</dbReference>
<dbReference type="AlphaFoldDB" id="A0A5N0E287"/>
<sequence length="200" mass="22109">MAMRAIPVMWSGNLRETLDFYIALGYVVTYEMHKPYTYASVERDGYELNFGPTPKLEDGKNAEDAYVGCLVMVDDVAALHAEFKKAIKAHCGRVPANGFPRITRFKPGQTRFTVVDPVGNGVLYIQNEEPDPEYGGSKKLGGLSKVLDNARIFTDFKNDDSAAKKIIETGLRRFRATASPDELTRAADMLAVIERAAGKP</sequence>